<dbReference type="InterPro" id="IPR010690">
    <property type="entry name" value="YqfD"/>
</dbReference>
<comment type="caution">
    <text evidence="2">The sequence shown here is derived from an EMBL/GenBank/DDBJ whole genome shotgun (WGS) entry which is preliminary data.</text>
</comment>
<protein>
    <submittedName>
        <fullName evidence="2">Putative stage IV sporulation protein YqfD</fullName>
    </submittedName>
</protein>
<evidence type="ECO:0000313" key="2">
    <source>
        <dbReference type="EMBL" id="OOM06701.1"/>
    </source>
</evidence>
<sequence length="376" mass="42579">MFFNRIKSGQITIEVSALMPEKILNVLWNNGIYTCKVVKINLTTIRFNIAFEDYNETEMLIKKQKLKMKVIGKSGMIVLLLNLKRRMSLVIGAGVFFLVIYCLSNYIWAIDIQTKNNLSPFEVRQQLTAVGIKPGLKKSQINVYDIERKLEDLNDQIMWIRVRMQGSTLKLVIEEKVNPPSTEKTLPNSVVAKMDGEIKRVYTTSGNAAVVPGDIVKTGDVLILPVQGREGFEKEVKPSGTVIANTFYEKFMEIQISGDKLERTGKKDSDIYLNIFGKKIYFKKAINRFESYDKIEEKNGIFNKVIYFEKKGKPVNVDKESAIKEASDKLKKSLGKTLSNNAKIIDNKATVEDVGEGKILVQVIFTVEQDIANNIS</sequence>
<dbReference type="NCBIfam" id="TIGR02876">
    <property type="entry name" value="spore_yqfD"/>
    <property type="match status" value="1"/>
</dbReference>
<reference evidence="2 3" key="1">
    <citation type="submission" date="2016-05" db="EMBL/GenBank/DDBJ databases">
        <title>Microbial solvent formation.</title>
        <authorList>
            <person name="Poehlein A."/>
            <person name="Montoya Solano J.D."/>
            <person name="Flitsch S."/>
            <person name="Krabben P."/>
            <person name="Duerre P."/>
            <person name="Daniel R."/>
        </authorList>
    </citation>
    <scope>NUCLEOTIDE SEQUENCE [LARGE SCALE GENOMIC DNA]</scope>
    <source>
        <strain evidence="2 3">L1-8</strain>
    </source>
</reference>
<proteinExistence type="predicted"/>
<feature type="transmembrane region" description="Helical" evidence="1">
    <location>
        <begin position="89"/>
        <end position="109"/>
    </location>
</feature>
<name>A0A1S8MRA0_CLOSA</name>
<evidence type="ECO:0000256" key="1">
    <source>
        <dbReference type="SAM" id="Phobius"/>
    </source>
</evidence>
<dbReference type="Proteomes" id="UP000191154">
    <property type="component" value="Unassembled WGS sequence"/>
</dbReference>
<accession>A0A1S8MRA0</accession>
<keyword evidence="1" id="KW-0472">Membrane</keyword>
<dbReference type="Pfam" id="PF06898">
    <property type="entry name" value="YqfD"/>
    <property type="match status" value="1"/>
</dbReference>
<dbReference type="STRING" id="169679.CSACC_10890"/>
<dbReference type="PIRSF" id="PIRSF029895">
    <property type="entry name" value="SpoIV"/>
    <property type="match status" value="1"/>
</dbReference>
<keyword evidence="1" id="KW-1133">Transmembrane helix</keyword>
<evidence type="ECO:0000313" key="3">
    <source>
        <dbReference type="Proteomes" id="UP000191154"/>
    </source>
</evidence>
<organism evidence="2 3">
    <name type="scientific">Clostridium saccharobutylicum</name>
    <dbReference type="NCBI Taxonomy" id="169679"/>
    <lineage>
        <taxon>Bacteria</taxon>
        <taxon>Bacillati</taxon>
        <taxon>Bacillota</taxon>
        <taxon>Clostridia</taxon>
        <taxon>Eubacteriales</taxon>
        <taxon>Clostridiaceae</taxon>
        <taxon>Clostridium</taxon>
    </lineage>
</organism>
<dbReference type="AlphaFoldDB" id="A0A1S8MRA0"/>
<keyword evidence="1" id="KW-0812">Transmembrane</keyword>
<dbReference type="RefSeq" id="WP_077867119.1">
    <property type="nucleotide sequence ID" value="NZ_LZYZ01000009.1"/>
</dbReference>
<dbReference type="EMBL" id="LZYZ01000009">
    <property type="protein sequence ID" value="OOM06701.1"/>
    <property type="molecule type" value="Genomic_DNA"/>
</dbReference>
<gene>
    <name evidence="2" type="ORF">CLOSAC_41290</name>
</gene>